<feature type="region of interest" description="Disordered" evidence="1">
    <location>
        <begin position="1"/>
        <end position="25"/>
    </location>
</feature>
<reference evidence="2 3" key="1">
    <citation type="submission" date="2015-04" db="EMBL/GenBank/DDBJ databases">
        <title>Lasius niger genome sequencing.</title>
        <authorList>
            <person name="Konorov E.A."/>
            <person name="Nikitin M.A."/>
            <person name="Kirill M.V."/>
            <person name="Chang P."/>
        </authorList>
    </citation>
    <scope>NUCLEOTIDE SEQUENCE [LARGE SCALE GENOMIC DNA]</scope>
    <source>
        <tissue evidence="2">Whole</tissue>
    </source>
</reference>
<evidence type="ECO:0000256" key="1">
    <source>
        <dbReference type="SAM" id="MobiDB-lite"/>
    </source>
</evidence>
<dbReference type="PaxDb" id="67767-A0A0J7K0K7"/>
<accession>A0A0J7K0K7</accession>
<evidence type="ECO:0000313" key="3">
    <source>
        <dbReference type="Proteomes" id="UP000036403"/>
    </source>
</evidence>
<feature type="compositionally biased region" description="Low complexity" evidence="1">
    <location>
        <begin position="80"/>
        <end position="96"/>
    </location>
</feature>
<evidence type="ECO:0000313" key="2">
    <source>
        <dbReference type="EMBL" id="KMQ83691.1"/>
    </source>
</evidence>
<proteinExistence type="predicted"/>
<feature type="compositionally biased region" description="Basic and acidic residues" evidence="1">
    <location>
        <begin position="110"/>
        <end position="122"/>
    </location>
</feature>
<protein>
    <submittedName>
        <fullName evidence="2">Microtubule-binding protein tangled1-like protein</fullName>
    </submittedName>
</protein>
<feature type="compositionally biased region" description="Polar residues" evidence="1">
    <location>
        <begin position="97"/>
        <end position="106"/>
    </location>
</feature>
<dbReference type="EMBL" id="LBMM01018808">
    <property type="protein sequence ID" value="KMQ83691.1"/>
    <property type="molecule type" value="Genomic_DNA"/>
</dbReference>
<gene>
    <name evidence="2" type="ORF">RF55_19336</name>
</gene>
<dbReference type="Proteomes" id="UP000036403">
    <property type="component" value="Unassembled WGS sequence"/>
</dbReference>
<feature type="region of interest" description="Disordered" evidence="1">
    <location>
        <begin position="70"/>
        <end position="130"/>
    </location>
</feature>
<organism evidence="2 3">
    <name type="scientific">Lasius niger</name>
    <name type="common">Black garden ant</name>
    <dbReference type="NCBI Taxonomy" id="67767"/>
    <lineage>
        <taxon>Eukaryota</taxon>
        <taxon>Metazoa</taxon>
        <taxon>Ecdysozoa</taxon>
        <taxon>Arthropoda</taxon>
        <taxon>Hexapoda</taxon>
        <taxon>Insecta</taxon>
        <taxon>Pterygota</taxon>
        <taxon>Neoptera</taxon>
        <taxon>Endopterygota</taxon>
        <taxon>Hymenoptera</taxon>
        <taxon>Apocrita</taxon>
        <taxon>Aculeata</taxon>
        <taxon>Formicoidea</taxon>
        <taxon>Formicidae</taxon>
        <taxon>Formicinae</taxon>
        <taxon>Lasius</taxon>
        <taxon>Lasius</taxon>
    </lineage>
</organism>
<sequence length="130" mass="14141">MVNEPKSDLKVDQEKEGKPFYMPLDPTWIEDMPQSVGTVVSTGESVETGEQGCSIPCGVPSVSETFLPPIQFSRSGSPHSEYSTTPSSVSTPVESELQLSGNTPHGSPSIEKRVLRPRDSRGFVKKSLKF</sequence>
<feature type="compositionally biased region" description="Basic and acidic residues" evidence="1">
    <location>
        <begin position="1"/>
        <end position="18"/>
    </location>
</feature>
<name>A0A0J7K0K7_LASNI</name>
<keyword evidence="3" id="KW-1185">Reference proteome</keyword>
<comment type="caution">
    <text evidence="2">The sequence shown here is derived from an EMBL/GenBank/DDBJ whole genome shotgun (WGS) entry which is preliminary data.</text>
</comment>
<dbReference type="AlphaFoldDB" id="A0A0J7K0K7"/>